<dbReference type="InParanoid" id="A0A369JM14"/>
<name>A0A369JM14_HYPMA</name>
<comment type="caution">
    <text evidence="2">The sequence shown here is derived from an EMBL/GenBank/DDBJ whole genome shotgun (WGS) entry which is preliminary data.</text>
</comment>
<keyword evidence="3" id="KW-1185">Reference proteome</keyword>
<dbReference type="AlphaFoldDB" id="A0A369JM14"/>
<feature type="signal peptide" evidence="1">
    <location>
        <begin position="1"/>
        <end position="17"/>
    </location>
</feature>
<reference evidence="2" key="1">
    <citation type="submission" date="2018-04" db="EMBL/GenBank/DDBJ databases">
        <title>Whole genome sequencing of Hypsizygus marmoreus.</title>
        <authorList>
            <person name="Choi I.-G."/>
            <person name="Min B."/>
            <person name="Kim J.-G."/>
            <person name="Kim S."/>
            <person name="Oh Y.-L."/>
            <person name="Kong W.-S."/>
            <person name="Park H."/>
            <person name="Jeong J."/>
            <person name="Song E.-S."/>
        </authorList>
    </citation>
    <scope>NUCLEOTIDE SEQUENCE [LARGE SCALE GENOMIC DNA]</scope>
    <source>
        <strain evidence="2">51987-8</strain>
    </source>
</reference>
<keyword evidence="1" id="KW-0732">Signal</keyword>
<evidence type="ECO:0008006" key="4">
    <source>
        <dbReference type="Google" id="ProtNLM"/>
    </source>
</evidence>
<sequence>MTVVILFFLPSISSLLSLRLSTFCINFPKYFEGVRTRNQLTSAPYRTRTYSAYDARTSCFLSIEGYMVATGVVPGTRCSLEDGFICAGHLSGNLGRRTSVVASALQPPVYDERWARAVLVYRNSM</sequence>
<organism evidence="2 3">
    <name type="scientific">Hypsizygus marmoreus</name>
    <name type="common">White beech mushroom</name>
    <name type="synonym">Agaricus marmoreus</name>
    <dbReference type="NCBI Taxonomy" id="39966"/>
    <lineage>
        <taxon>Eukaryota</taxon>
        <taxon>Fungi</taxon>
        <taxon>Dikarya</taxon>
        <taxon>Basidiomycota</taxon>
        <taxon>Agaricomycotina</taxon>
        <taxon>Agaricomycetes</taxon>
        <taxon>Agaricomycetidae</taxon>
        <taxon>Agaricales</taxon>
        <taxon>Tricholomatineae</taxon>
        <taxon>Lyophyllaceae</taxon>
        <taxon>Hypsizygus</taxon>
    </lineage>
</organism>
<feature type="chain" id="PRO_5016728303" description="Secreted protein" evidence="1">
    <location>
        <begin position="18"/>
        <end position="125"/>
    </location>
</feature>
<evidence type="ECO:0000313" key="2">
    <source>
        <dbReference type="EMBL" id="RDB21597.1"/>
    </source>
</evidence>
<evidence type="ECO:0000313" key="3">
    <source>
        <dbReference type="Proteomes" id="UP000076154"/>
    </source>
</evidence>
<evidence type="ECO:0000256" key="1">
    <source>
        <dbReference type="SAM" id="SignalP"/>
    </source>
</evidence>
<dbReference type="Proteomes" id="UP000076154">
    <property type="component" value="Unassembled WGS sequence"/>
</dbReference>
<accession>A0A369JM14</accession>
<dbReference type="EMBL" id="LUEZ02000054">
    <property type="protein sequence ID" value="RDB21597.1"/>
    <property type="molecule type" value="Genomic_DNA"/>
</dbReference>
<proteinExistence type="predicted"/>
<protein>
    <recommendedName>
        <fullName evidence="4">Secreted protein</fullName>
    </recommendedName>
</protein>
<gene>
    <name evidence="2" type="ORF">Hypma_011262</name>
</gene>